<organism evidence="1 2">
    <name type="scientific">Sphingomonas guangdongensis</name>
    <dbReference type="NCBI Taxonomy" id="1141890"/>
    <lineage>
        <taxon>Bacteria</taxon>
        <taxon>Pseudomonadati</taxon>
        <taxon>Pseudomonadota</taxon>
        <taxon>Alphaproteobacteria</taxon>
        <taxon>Sphingomonadales</taxon>
        <taxon>Sphingomonadaceae</taxon>
        <taxon>Sphingomonas</taxon>
    </lineage>
</organism>
<sequence>MILLALAIQAAAPAPDTAALAQRVAESSTLAQLLPLIAGKEVGDLAKEHPTLTAAEQETLRATGSEVMAAARTRLIAALAPSYAAALTPDQMRAIIAWEDSAAARARRAADVPALVGAAKVLDGYDYKGEVMKAFCAKTGKGCTRAR</sequence>
<dbReference type="RefSeq" id="WP_097062118.1">
    <property type="nucleotide sequence ID" value="NZ_OBMI01000001.1"/>
</dbReference>
<dbReference type="Proteomes" id="UP000219494">
    <property type="component" value="Unassembled WGS sequence"/>
</dbReference>
<evidence type="ECO:0000313" key="2">
    <source>
        <dbReference type="Proteomes" id="UP000219494"/>
    </source>
</evidence>
<accession>A0A285Q9W2</accession>
<name>A0A285Q9W2_9SPHN</name>
<reference evidence="1 2" key="1">
    <citation type="submission" date="2017-07" db="EMBL/GenBank/DDBJ databases">
        <authorList>
            <person name="Sun Z.S."/>
            <person name="Albrecht U."/>
            <person name="Echele G."/>
            <person name="Lee C.C."/>
        </authorList>
    </citation>
    <scope>NUCLEOTIDE SEQUENCE [LARGE SCALE GENOMIC DNA]</scope>
    <source>
        <strain evidence="1 2">CGMCC 1.12672</strain>
    </source>
</reference>
<dbReference type="OrthoDB" id="7581944at2"/>
<dbReference type="EMBL" id="OBMI01000001">
    <property type="protein sequence ID" value="SOB78626.1"/>
    <property type="molecule type" value="Genomic_DNA"/>
</dbReference>
<gene>
    <name evidence="1" type="ORF">SAMN06297144_0130</name>
</gene>
<keyword evidence="2" id="KW-1185">Reference proteome</keyword>
<proteinExistence type="predicted"/>
<evidence type="ECO:0000313" key="1">
    <source>
        <dbReference type="EMBL" id="SOB78626.1"/>
    </source>
</evidence>
<evidence type="ECO:0008006" key="3">
    <source>
        <dbReference type="Google" id="ProtNLM"/>
    </source>
</evidence>
<dbReference type="AlphaFoldDB" id="A0A285Q9W2"/>
<protein>
    <recommendedName>
        <fullName evidence="3">DUF2059 domain-containing protein</fullName>
    </recommendedName>
</protein>